<dbReference type="GO" id="GO:0030246">
    <property type="term" value="F:carbohydrate binding"/>
    <property type="evidence" value="ECO:0007669"/>
    <property type="project" value="InterPro"/>
</dbReference>
<dbReference type="SUPFAM" id="SSF51011">
    <property type="entry name" value="Glycosyl hydrolase domain"/>
    <property type="match status" value="1"/>
</dbReference>
<dbReference type="Pfam" id="PF13802">
    <property type="entry name" value="Gal_mutarotas_2"/>
    <property type="match status" value="1"/>
</dbReference>
<dbReference type="Proteomes" id="UP000194218">
    <property type="component" value="Chromosome"/>
</dbReference>
<dbReference type="CDD" id="cd14752">
    <property type="entry name" value="GH31_N"/>
    <property type="match status" value="1"/>
</dbReference>
<dbReference type="Gene3D" id="2.60.40.1180">
    <property type="entry name" value="Golgi alpha-mannosidase II"/>
    <property type="match status" value="1"/>
</dbReference>
<dbReference type="OrthoDB" id="176168at2"/>
<comment type="similarity">
    <text evidence="1 2">Belongs to the glycosyl hydrolase 31 family.</text>
</comment>
<organism evidence="6 7">
    <name type="scientific">Streptomyces marincola</name>
    <dbReference type="NCBI Taxonomy" id="2878388"/>
    <lineage>
        <taxon>Bacteria</taxon>
        <taxon>Bacillati</taxon>
        <taxon>Actinomycetota</taxon>
        <taxon>Actinomycetes</taxon>
        <taxon>Kitasatosporales</taxon>
        <taxon>Streptomycetaceae</taxon>
        <taxon>Streptomyces</taxon>
    </lineage>
</organism>
<evidence type="ECO:0000256" key="2">
    <source>
        <dbReference type="RuleBase" id="RU361185"/>
    </source>
</evidence>
<evidence type="ECO:0000259" key="4">
    <source>
        <dbReference type="Pfam" id="PF13802"/>
    </source>
</evidence>
<dbReference type="EMBL" id="CP021121">
    <property type="protein sequence ID" value="ARQ67776.1"/>
    <property type="molecule type" value="Genomic_DNA"/>
</dbReference>
<reference evidence="6 7" key="1">
    <citation type="submission" date="2017-05" db="EMBL/GenBank/DDBJ databases">
        <title>Complete genome sequence of Streptomyces sp. SCSIO 03032 revealed the diverse biosynthetic pathways for its bioactive secondary metabolites.</title>
        <authorList>
            <person name="Ma L."/>
            <person name="Zhu Y."/>
            <person name="Zhang W."/>
            <person name="Zhang G."/>
            <person name="Tian X."/>
            <person name="Zhang S."/>
            <person name="Zhang C."/>
        </authorList>
    </citation>
    <scope>NUCLEOTIDE SEQUENCE [LARGE SCALE GENOMIC DNA]</scope>
    <source>
        <strain evidence="6 7">SCSIO 03032</strain>
    </source>
</reference>
<dbReference type="SUPFAM" id="SSF51445">
    <property type="entry name" value="(Trans)glycosidases"/>
    <property type="match status" value="1"/>
</dbReference>
<feature type="domain" description="Glycosyl hydrolase family 31 C-terminal" evidence="5">
    <location>
        <begin position="577"/>
        <end position="659"/>
    </location>
</feature>
<keyword evidence="7" id="KW-1185">Reference proteome</keyword>
<dbReference type="InterPro" id="IPR051816">
    <property type="entry name" value="Glycosyl_Hydrolase_31"/>
</dbReference>
<accession>A0A1W7CSU6</accession>
<evidence type="ECO:0000259" key="3">
    <source>
        <dbReference type="Pfam" id="PF01055"/>
    </source>
</evidence>
<feature type="domain" description="Glycoside hydrolase family 31 TIM barrel" evidence="3">
    <location>
        <begin position="241"/>
        <end position="569"/>
    </location>
</feature>
<dbReference type="InterPro" id="IPR048395">
    <property type="entry name" value="Glyco_hydro_31_C"/>
</dbReference>
<dbReference type="KEGG" id="smao:CAG99_02060"/>
<name>A0A1W7CSU6_9ACTN</name>
<dbReference type="InterPro" id="IPR017853">
    <property type="entry name" value="GH"/>
</dbReference>
<dbReference type="Gene3D" id="3.20.20.80">
    <property type="entry name" value="Glycosidases"/>
    <property type="match status" value="1"/>
</dbReference>
<dbReference type="GO" id="GO:0004553">
    <property type="term" value="F:hydrolase activity, hydrolyzing O-glycosyl compounds"/>
    <property type="evidence" value="ECO:0007669"/>
    <property type="project" value="InterPro"/>
</dbReference>
<gene>
    <name evidence="6" type="ORF">CAG99_02060</name>
</gene>
<dbReference type="InterPro" id="IPR013780">
    <property type="entry name" value="Glyco_hydro_b"/>
</dbReference>
<proteinExistence type="inferred from homology"/>
<evidence type="ECO:0000259" key="5">
    <source>
        <dbReference type="Pfam" id="PF21365"/>
    </source>
</evidence>
<dbReference type="Pfam" id="PF21365">
    <property type="entry name" value="Glyco_hydro_31_3rd"/>
    <property type="match status" value="1"/>
</dbReference>
<dbReference type="RefSeq" id="WP_086157297.1">
    <property type="nucleotide sequence ID" value="NZ_CP021121.1"/>
</dbReference>
<dbReference type="InterPro" id="IPR000322">
    <property type="entry name" value="Glyco_hydro_31_TIM"/>
</dbReference>
<dbReference type="InterPro" id="IPR025887">
    <property type="entry name" value="Glyco_hydro_31_N_dom"/>
</dbReference>
<sequence length="667" mass="71711">MAETDPYAAAEPAPDGRHLRVTLGSGRTLTLSCTVPVEGVLRLREAGRSGAPEYGTPLLRDLPDPPARVTGEPGGARITGPGVDAVWRGGQGLAFGAYRRFADPEADTVPFLAGREEPTQEHPAGRWVETVHLAPDAAVYGGGESYQGIDLRGRLRRLRNTEENRAAGRDTAYLNVPFLWSDAGWGLFAHTGGTVEADLGATHSEAAAVRIGGESPDLFLISGDAPTILRRHQALTGRSRTLPEWAFGVWMSRSSYFTAREVVDTVDELRAADCPVDVIHVDEWLEEAVLYDAAWSSGPDRARFPAGWTSELSERGVRASLWINPYIRRGSPLAARLEDLGYLVGDAAGRPVPAANNPDCLVVDFTHAEARAWWSARLSHTIEEEGNAAVLADFGEEVPVTAVFADGTTGEERRNSYGLIYQDAVRETGLAARPGDFVAIARSGTAGSQRDPAHWAGDLPSTWSGLVSTLRALLSLSLSGMSLVTHDAGGYWTPASYRAAQEQRATMTPGAAPVDVDPELYGRWAQWAVFSPLTRFHGVGRREPTAYPEPVRSAVIEACRLRRRMRPYLARSADSDLPLMRPMPLAFPGDRAARDAGLQYLLGPDVLVAPVLEPGGRRALWAPPGEWEPLLGAPPLTGPGWRRVRCAPGQFPAWVRAGSGGAAGLGG</sequence>
<dbReference type="Pfam" id="PF01055">
    <property type="entry name" value="Glyco_hydro_31_2nd"/>
    <property type="match status" value="1"/>
</dbReference>
<dbReference type="PANTHER" id="PTHR43863">
    <property type="entry name" value="HYDROLASE, PUTATIVE (AFU_ORTHOLOGUE AFUA_1G03140)-RELATED"/>
    <property type="match status" value="1"/>
</dbReference>
<dbReference type="Gene3D" id="2.60.40.1760">
    <property type="entry name" value="glycosyl hydrolase (family 31)"/>
    <property type="match status" value="1"/>
</dbReference>
<evidence type="ECO:0000313" key="7">
    <source>
        <dbReference type="Proteomes" id="UP000194218"/>
    </source>
</evidence>
<dbReference type="PANTHER" id="PTHR43863:SF2">
    <property type="entry name" value="MALTASE-GLUCOAMYLASE"/>
    <property type="match status" value="1"/>
</dbReference>
<protein>
    <submittedName>
        <fullName evidence="6">Uncharacterized protein</fullName>
    </submittedName>
</protein>
<dbReference type="SUPFAM" id="SSF74650">
    <property type="entry name" value="Galactose mutarotase-like"/>
    <property type="match status" value="1"/>
</dbReference>
<dbReference type="AlphaFoldDB" id="A0A1W7CSU6"/>
<keyword evidence="2" id="KW-0326">Glycosidase</keyword>
<evidence type="ECO:0000256" key="1">
    <source>
        <dbReference type="ARBA" id="ARBA00007806"/>
    </source>
</evidence>
<evidence type="ECO:0000313" key="6">
    <source>
        <dbReference type="EMBL" id="ARQ67776.1"/>
    </source>
</evidence>
<dbReference type="GO" id="GO:0005975">
    <property type="term" value="P:carbohydrate metabolic process"/>
    <property type="evidence" value="ECO:0007669"/>
    <property type="project" value="InterPro"/>
</dbReference>
<keyword evidence="2" id="KW-0378">Hydrolase</keyword>
<dbReference type="InterPro" id="IPR011013">
    <property type="entry name" value="Gal_mutarotase_sf_dom"/>
</dbReference>
<feature type="domain" description="Glycoside hydrolase family 31 N-terminal" evidence="4">
    <location>
        <begin position="119"/>
        <end position="196"/>
    </location>
</feature>